<reference evidence="1" key="1">
    <citation type="submission" date="2023-07" db="EMBL/GenBank/DDBJ databases">
        <title>Sorghum-associated microbial communities from plants grown in Nebraska, USA.</title>
        <authorList>
            <person name="Schachtman D."/>
        </authorList>
    </citation>
    <scope>NUCLEOTIDE SEQUENCE</scope>
    <source>
        <strain evidence="1">2697</strain>
    </source>
</reference>
<comment type="caution">
    <text evidence="1">The sequence shown here is derived from an EMBL/GenBank/DDBJ whole genome shotgun (WGS) entry which is preliminary data.</text>
</comment>
<gene>
    <name evidence="1" type="ORF">J2X78_000828</name>
</gene>
<keyword evidence="1" id="KW-0560">Oxidoreductase</keyword>
<proteinExistence type="predicted"/>
<evidence type="ECO:0000313" key="2">
    <source>
        <dbReference type="Proteomes" id="UP001246858"/>
    </source>
</evidence>
<evidence type="ECO:0000313" key="1">
    <source>
        <dbReference type="EMBL" id="MDR6782276.1"/>
    </source>
</evidence>
<keyword evidence="2" id="KW-1185">Reference proteome</keyword>
<dbReference type="Proteomes" id="UP001246858">
    <property type="component" value="Unassembled WGS sequence"/>
</dbReference>
<name>A0ACC6KSU6_9SPHI</name>
<organism evidence="1 2">
    <name type="scientific">Pedobacter africanus</name>
    <dbReference type="NCBI Taxonomy" id="151894"/>
    <lineage>
        <taxon>Bacteria</taxon>
        <taxon>Pseudomonadati</taxon>
        <taxon>Bacteroidota</taxon>
        <taxon>Sphingobacteriia</taxon>
        <taxon>Sphingobacteriales</taxon>
        <taxon>Sphingobacteriaceae</taxon>
        <taxon>Pedobacter</taxon>
    </lineage>
</organism>
<accession>A0ACC6KSU6</accession>
<protein>
    <submittedName>
        <fullName evidence="1">3-oxoacyl-[acyl-carrier protein] reductase</fullName>
        <ecNumber evidence="1">1.1.1.100</ecNumber>
    </submittedName>
</protein>
<dbReference type="EC" id="1.1.1.100" evidence="1"/>
<dbReference type="EMBL" id="JAVDTF010000001">
    <property type="protein sequence ID" value="MDR6782276.1"/>
    <property type="molecule type" value="Genomic_DNA"/>
</dbReference>
<sequence>MKRLENKVALVTGGGRGMGANITKRLAAEGAAVVLTYSKSAEQSEKIAAQINAAGGKALALKADNALPQELAGAVGKTIAEFGHIDILVNNAGIYIGKAFEAHTMEDYEEVMAVNVRAVYAAALAAVKHIPAGGRIITIGSNMADNATGPNATLYAMSKSALTGFTKGLARDLGSKDITVNLVQPGPIDTDMNPANTELADFLRSRMALKQYGTGDDVAGLVAFLASEEGKYITGTALTIDGGFNA</sequence>